<dbReference type="Proteomes" id="UP001597492">
    <property type="component" value="Unassembled WGS sequence"/>
</dbReference>
<feature type="domain" description="THUMP-like" evidence="1">
    <location>
        <begin position="329"/>
        <end position="401"/>
    </location>
</feature>
<gene>
    <name evidence="2" type="ORF">ACFSW7_00675</name>
</gene>
<dbReference type="InterPro" id="IPR029063">
    <property type="entry name" value="SAM-dependent_MTases_sf"/>
</dbReference>
<sequence>MNRDDVSALLTPQAMRLLDEFADLDTIADSVGAVTALRKAGADARTSAVVLTQLKLRRRARAKFGEFATNMLFTEAGLAQATRLQVAARHAERFRRAEARRVADLGCGIGADSLAFASLGFDVVAVDADETTAALATFNLAPFSNARVEHSVAEEFDLAEFDGAFLDPARRTELRGTTRRLADPNDWRPSLDFAFGTATETRTTGVKLGPAMPHELLPEATEAQPIEAQWLSVGGELVECSVWLGATARPGVARSALVLRDGSARELVSSTLASEDAPIGELGDYLYEPDGAVIRGRFIGDLARELGGHMISREIAWVTADSAHDTPFAQSFRVREVLPLHPNQLKKRLRALEIGRLEIKKRGVDIDPARLRKELQPRGDEAATLICTRVQDRRVAILADRC</sequence>
<name>A0ABW5UUI1_9MICO</name>
<evidence type="ECO:0000259" key="1">
    <source>
        <dbReference type="Pfam" id="PF18096"/>
    </source>
</evidence>
<dbReference type="EMBL" id="JBHUNE010000001">
    <property type="protein sequence ID" value="MFD2756891.1"/>
    <property type="molecule type" value="Genomic_DNA"/>
</dbReference>
<evidence type="ECO:0000313" key="2">
    <source>
        <dbReference type="EMBL" id="MFD2756891.1"/>
    </source>
</evidence>
<dbReference type="Pfam" id="PF18096">
    <property type="entry name" value="Thump_like"/>
    <property type="match status" value="1"/>
</dbReference>
<dbReference type="Gene3D" id="3.40.50.150">
    <property type="entry name" value="Vaccinia Virus protein VP39"/>
    <property type="match status" value="1"/>
</dbReference>
<proteinExistence type="predicted"/>
<protein>
    <submittedName>
        <fullName evidence="2">SAM-dependent methyltransferase</fullName>
    </submittedName>
</protein>
<reference evidence="3" key="1">
    <citation type="journal article" date="2019" name="Int. J. Syst. Evol. Microbiol.">
        <title>The Global Catalogue of Microorganisms (GCM) 10K type strain sequencing project: providing services to taxonomists for standard genome sequencing and annotation.</title>
        <authorList>
            <consortium name="The Broad Institute Genomics Platform"/>
            <consortium name="The Broad Institute Genome Sequencing Center for Infectious Disease"/>
            <person name="Wu L."/>
            <person name="Ma J."/>
        </authorList>
    </citation>
    <scope>NUCLEOTIDE SEQUENCE [LARGE SCALE GENOMIC DNA]</scope>
    <source>
        <strain evidence="3">TISTR 1514</strain>
    </source>
</reference>
<keyword evidence="3" id="KW-1185">Reference proteome</keyword>
<keyword evidence="2" id="KW-0808">Transferase</keyword>
<organism evidence="2 3">
    <name type="scientific">Gulosibacter faecalis</name>
    <dbReference type="NCBI Taxonomy" id="272240"/>
    <lineage>
        <taxon>Bacteria</taxon>
        <taxon>Bacillati</taxon>
        <taxon>Actinomycetota</taxon>
        <taxon>Actinomycetes</taxon>
        <taxon>Micrococcales</taxon>
        <taxon>Microbacteriaceae</taxon>
        <taxon>Gulosibacter</taxon>
    </lineage>
</organism>
<dbReference type="InterPro" id="IPR041497">
    <property type="entry name" value="Thump-like"/>
</dbReference>
<evidence type="ECO:0000313" key="3">
    <source>
        <dbReference type="Proteomes" id="UP001597492"/>
    </source>
</evidence>
<comment type="caution">
    <text evidence="2">The sequence shown here is derived from an EMBL/GenBank/DDBJ whole genome shotgun (WGS) entry which is preliminary data.</text>
</comment>
<dbReference type="GO" id="GO:0008168">
    <property type="term" value="F:methyltransferase activity"/>
    <property type="evidence" value="ECO:0007669"/>
    <property type="project" value="UniProtKB-KW"/>
</dbReference>
<keyword evidence="2" id="KW-0489">Methyltransferase</keyword>
<dbReference type="SUPFAM" id="SSF53335">
    <property type="entry name" value="S-adenosyl-L-methionine-dependent methyltransferases"/>
    <property type="match status" value="1"/>
</dbReference>
<dbReference type="RefSeq" id="WP_019619013.1">
    <property type="nucleotide sequence ID" value="NZ_JBHUNE010000001.1"/>
</dbReference>
<dbReference type="CDD" id="cd02440">
    <property type="entry name" value="AdoMet_MTases"/>
    <property type="match status" value="1"/>
</dbReference>
<accession>A0ABW5UUI1</accession>
<dbReference type="GO" id="GO:0032259">
    <property type="term" value="P:methylation"/>
    <property type="evidence" value="ECO:0007669"/>
    <property type="project" value="UniProtKB-KW"/>
</dbReference>